<evidence type="ECO:0000256" key="1">
    <source>
        <dbReference type="ARBA" id="ARBA00023122"/>
    </source>
</evidence>
<evidence type="ECO:0000259" key="2">
    <source>
        <dbReference type="PROSITE" id="PS51371"/>
    </source>
</evidence>
<evidence type="ECO:0000313" key="3">
    <source>
        <dbReference type="EMBL" id="EQD64152.1"/>
    </source>
</evidence>
<dbReference type="Pfam" id="PF00571">
    <property type="entry name" value="CBS"/>
    <property type="match status" value="2"/>
</dbReference>
<dbReference type="Gene3D" id="3.10.580.10">
    <property type="entry name" value="CBS-domain"/>
    <property type="match status" value="1"/>
</dbReference>
<sequence length="201" mass="21925">MARRLAREEGIFAGGSSGAAVLGALRWARGAGLRPDARVVVILPDSGDRYLSTFYADEWMRENGFFEESVTAREVLGAKHFDPPLLAAEPSQPVREVLQLLEAHAVGQVPVLDSGQCVGSVLEEDLLRRVLADGSVLDRSVRGYLSPPFREVLLTTPLSEILHGLREDRALLVRDGPGYAGLITRHDLLHFFGGKEETLAV</sequence>
<dbReference type="InterPro" id="IPR051257">
    <property type="entry name" value="Diverse_CBS-Domain"/>
</dbReference>
<dbReference type="PANTHER" id="PTHR43080">
    <property type="entry name" value="CBS DOMAIN-CONTAINING PROTEIN CBSX3, MITOCHONDRIAL"/>
    <property type="match status" value="1"/>
</dbReference>
<dbReference type="EMBL" id="AUZY01004238">
    <property type="protein sequence ID" value="EQD64152.1"/>
    <property type="molecule type" value="Genomic_DNA"/>
</dbReference>
<dbReference type="SUPFAM" id="SSF53686">
    <property type="entry name" value="Tryptophan synthase beta subunit-like PLP-dependent enzymes"/>
    <property type="match status" value="1"/>
</dbReference>
<comment type="caution">
    <text evidence="3">The sequence shown here is derived from an EMBL/GenBank/DDBJ whole genome shotgun (WGS) entry which is preliminary data.</text>
</comment>
<name>T1B2R6_9ZZZZ</name>
<protein>
    <submittedName>
        <fullName evidence="3">Cystathionine beta-synthase</fullName>
    </submittedName>
</protein>
<dbReference type="InterPro" id="IPR036052">
    <property type="entry name" value="TrpB-like_PALP_sf"/>
</dbReference>
<dbReference type="SUPFAM" id="SSF54631">
    <property type="entry name" value="CBS-domain pair"/>
    <property type="match status" value="1"/>
</dbReference>
<organism evidence="3">
    <name type="scientific">mine drainage metagenome</name>
    <dbReference type="NCBI Taxonomy" id="410659"/>
    <lineage>
        <taxon>unclassified sequences</taxon>
        <taxon>metagenomes</taxon>
        <taxon>ecological metagenomes</taxon>
    </lineage>
</organism>
<dbReference type="Gene3D" id="3.40.50.1100">
    <property type="match status" value="1"/>
</dbReference>
<reference evidence="3" key="1">
    <citation type="submission" date="2013-08" db="EMBL/GenBank/DDBJ databases">
        <authorList>
            <person name="Mendez C."/>
            <person name="Richter M."/>
            <person name="Ferrer M."/>
            <person name="Sanchez J."/>
        </authorList>
    </citation>
    <scope>NUCLEOTIDE SEQUENCE</scope>
</reference>
<dbReference type="PANTHER" id="PTHR43080:SF4">
    <property type="entry name" value="CRO-LIKE PROTEIN"/>
    <property type="match status" value="1"/>
</dbReference>
<dbReference type="InterPro" id="IPR000644">
    <property type="entry name" value="CBS_dom"/>
</dbReference>
<dbReference type="AlphaFoldDB" id="T1B2R6"/>
<dbReference type="SMART" id="SM00116">
    <property type="entry name" value="CBS"/>
    <property type="match status" value="1"/>
</dbReference>
<accession>T1B2R6</accession>
<reference evidence="3" key="2">
    <citation type="journal article" date="2014" name="ISME J.">
        <title>Microbial stratification in low pH oxic and suboxic macroscopic growths along an acid mine drainage.</title>
        <authorList>
            <person name="Mendez-Garcia C."/>
            <person name="Mesa V."/>
            <person name="Sprenger R.R."/>
            <person name="Richter M."/>
            <person name="Diez M.S."/>
            <person name="Solano J."/>
            <person name="Bargiela R."/>
            <person name="Golyshina O.V."/>
            <person name="Manteca A."/>
            <person name="Ramos J.L."/>
            <person name="Gallego J.R."/>
            <person name="Llorente I."/>
            <person name="Martins Dos Santos V.A."/>
            <person name="Jensen O.N."/>
            <person name="Pelaez A.I."/>
            <person name="Sanchez J."/>
            <person name="Ferrer M."/>
        </authorList>
    </citation>
    <scope>NUCLEOTIDE SEQUENCE</scope>
</reference>
<gene>
    <name evidence="3" type="ORF">B1B_06695</name>
</gene>
<feature type="domain" description="CBS" evidence="2">
    <location>
        <begin position="81"/>
        <end position="139"/>
    </location>
</feature>
<proteinExistence type="predicted"/>
<dbReference type="InterPro" id="IPR046342">
    <property type="entry name" value="CBS_dom_sf"/>
</dbReference>
<dbReference type="PROSITE" id="PS51371">
    <property type="entry name" value="CBS"/>
    <property type="match status" value="1"/>
</dbReference>
<keyword evidence="1" id="KW-0129">CBS domain</keyword>